<dbReference type="SUPFAM" id="SSF47336">
    <property type="entry name" value="ACP-like"/>
    <property type="match status" value="2"/>
</dbReference>
<comment type="caution">
    <text evidence="5">The sequence shown here is derived from an EMBL/GenBank/DDBJ whole genome shotgun (WGS) entry which is preliminary data.</text>
</comment>
<dbReference type="SMART" id="SM00823">
    <property type="entry name" value="PKS_PP"/>
    <property type="match status" value="2"/>
</dbReference>
<dbReference type="InterPro" id="IPR020845">
    <property type="entry name" value="AMP-binding_CS"/>
</dbReference>
<dbReference type="Gene3D" id="2.30.38.10">
    <property type="entry name" value="Luciferase, Domain 3"/>
    <property type="match status" value="2"/>
</dbReference>
<dbReference type="PROSITE" id="PS00455">
    <property type="entry name" value="AMP_BINDING"/>
    <property type="match status" value="1"/>
</dbReference>
<dbReference type="CDD" id="cd05930">
    <property type="entry name" value="A_NRPS"/>
    <property type="match status" value="1"/>
</dbReference>
<sequence length="2164" mass="238027">MNVVQSSPQNPVDYDPFAEGTLARVVPTTEPQREIWLADQLGPDASLAFNESARMHLRGVLDVAALRTALQGLLDRHDALRSSFGPDGETMCVLDAVTLQIDERDLCALDSQERTQLVERRLRLAVDTPFSLEHDRLFRAELLRLAPDEHVLILTAHHIVCDGWSWWVLVQELGTLYAKHSGAAARELPVAESFADYALAQSMDPHPVLADDERYWLSRFSGEAPVLELPGDRPRPVRRSFASSREDYELDRRLVEALRALGAKHGYSLFSTLLASFAGLMSRLSGQSQVVVGIPAAGQAIDGHDHLVGHCVNALPLLFDLDMQKPVTHALEQAQSTLLDAIDHQRYTFGTLLRKLRIGRDPSRLPLISVMFNIDQALEQQRHALPGLELDFDTNPRSHENFELFVNAVQVEGGMRLECQYNAALFDGSTIRRWLGYWRTMLEAMVQDETQSFARLPLLAETERRQVLVKWNDTQFDVPQDLCVHDLFEAQVQETPQATAVRFEDQSLTYAELNARANRLAHHLRELGVRPDARVAICIERSTELVVAVLATLKAGGAYVPLDPTYPPERLAYMLEDSGPTVAIVAGQALATTGEQDRTPAFDMRALDIPVLDLRAPSPAWQGHRQENPDRAGIGLTPQHLAYLIYTSGSTGKPKGVMVEHAGVCNYLQWALRYYGPADAIVSSSLAFDATVTSLFTPLLCGRAIRMLPERQEIDGMLALLRRGEGCGLIKITPAHLDLLGQRLLESGDKPNVGVFVVGGEALPPSTVQMWRQLQPGVRMVNEYGPTETVVGCVVHDIPEDFDATRPVPIGTPISNMRIYILDGQGQPVPTGVVGELCIAGVAVARGYLGRPELTAERFIPDGFSGKANGRMYRTGDLARWLPDGKIEYIGRNDFQVKIRGFRVELGEIEKTLESHAAVAQAAVIAREFQPGDTRLVGYLVAKPGSRIDPNALTAHLRATLPEYMVPPHLVMLDALPLSSNGKVERKALPAPEGNASAHGRVAPRNALEHDIAGAMAGVLGLPEVGIHDDFFALGGHSLLAAQLIARLNRQLDRSLSLRAMFDRPTVARLAELLADEANEGVKRPHETIPRRADPTRAPMSLMQQRLWVLEQIDPGKITYNGPSAHRLRGPLDVDALERAFQELLRRQTSLRTRFVDHGDGAVQEICEDVGGSLLPIQDLSSLAPEKREAELRARIEPLIATPFQLDRVPLFRAHLFRLDEQDHVLFFMTHHIVWDGWSFDLFYAEMAAFYAAFSTGRPSPLPELEVDYGDFATWHLERMAAGELQQQLAHWKQHLEGELEPLQLPADFPRPPQPSGHGSTEWVRFDRAMADSMRAIGKRADATLFMTLLAAYYVLLHRLTGQRDLVVGVPVRNRGTEALERIMGFFVNMLPLRLKIDPAMPFLDLVRAVRNTVVESFTYPDVPFEELVRELHVPRDMSRSPIYQALFSFQDVRQRPTDWGSLRHERFPVFQPGIANDIGLWFVENAQGLMGGLAYSTDLISADTAALFHHRFSALLEAVRDDPTTAVGDLDIFCASDRDRVQQWNATSAQVPGEGTLHALLGAQAARGPERVALRFGERSVTYGELDASSNRIAHILRHRGVRNGDLVGVCLDRGPDLVAAMIGVLKAGAGYVPLDPAYPAARLHFIAEDAGLCLIIAEGELAAPLDLPRQRLLLLDDDRLEIDAARADAPQDAEVDGESIAYAIYTSGSTGQPKGVRIPHRAVLNFLASMRREPGLDERDRLLAVTTTSFDIAVLELFLPLSVGAEVIMASREQAADGHALAVLLSASGATVMQATPSTWRMLIEAGWRGAPRLRVLVGGEPLAPELAAQLCAGCAEVWNMYGPTETTVWSTCCKVERPEAGITIGRPIANTTVWVRDARGQPCPVGVPGEIWIGGDGVALGYHQRPELDAERFVPDPYSSKPGARLYRSGDRGRWRADGMLEHLGRLDFQVKVRGNRIELGEIEARVSADPAVANAVAVVREDRPGDLRLVVYAVARAAAQIDIAGLRVRLKSVLPDYMVPQHIVALDAMPLLPNGKLDRKALPAPVVVGEESKVVVDETEDPRVRYLAALWAELLGTSAGPDDNFFDLGGHSMLAVQMANRVARDTGARIRLVRLATQTLSQVAAELPDTVAAPVAGAPARGLVRNVMRLFGIAAAEGKP</sequence>
<organism evidence="5 6">
    <name type="scientific">Lysobacter niastensis</name>
    <dbReference type="NCBI Taxonomy" id="380629"/>
    <lineage>
        <taxon>Bacteria</taxon>
        <taxon>Pseudomonadati</taxon>
        <taxon>Pseudomonadota</taxon>
        <taxon>Gammaproteobacteria</taxon>
        <taxon>Lysobacterales</taxon>
        <taxon>Lysobacteraceae</taxon>
        <taxon>Lysobacter</taxon>
    </lineage>
</organism>
<dbReference type="RefSeq" id="WP_310059976.1">
    <property type="nucleotide sequence ID" value="NZ_JAVDVY010000001.1"/>
</dbReference>
<name>A0ABU1W963_9GAMM</name>
<dbReference type="Pfam" id="PF00668">
    <property type="entry name" value="Condensation"/>
    <property type="match status" value="2"/>
</dbReference>
<feature type="domain" description="Carrier" evidence="4">
    <location>
        <begin position="2062"/>
        <end position="2139"/>
    </location>
</feature>
<dbReference type="PROSITE" id="PS50075">
    <property type="entry name" value="CARRIER"/>
    <property type="match status" value="2"/>
</dbReference>
<dbReference type="PANTHER" id="PTHR45527">
    <property type="entry name" value="NONRIBOSOMAL PEPTIDE SYNTHETASE"/>
    <property type="match status" value="1"/>
</dbReference>
<dbReference type="Gene3D" id="1.10.1200.10">
    <property type="entry name" value="ACP-like"/>
    <property type="match status" value="2"/>
</dbReference>
<dbReference type="InterPro" id="IPR000873">
    <property type="entry name" value="AMP-dep_synth/lig_dom"/>
</dbReference>
<reference evidence="5 6" key="1">
    <citation type="submission" date="2023-07" db="EMBL/GenBank/DDBJ databases">
        <title>Sorghum-associated microbial communities from plants grown in Nebraska, USA.</title>
        <authorList>
            <person name="Schachtman D."/>
        </authorList>
    </citation>
    <scope>NUCLEOTIDE SEQUENCE [LARGE SCALE GENOMIC DNA]</scope>
    <source>
        <strain evidence="5 6">BE198</strain>
    </source>
</reference>
<dbReference type="Gene3D" id="3.40.50.980">
    <property type="match status" value="4"/>
</dbReference>
<evidence type="ECO:0000313" key="6">
    <source>
        <dbReference type="Proteomes" id="UP001251524"/>
    </source>
</evidence>
<dbReference type="InterPro" id="IPR020806">
    <property type="entry name" value="PKS_PP-bd"/>
</dbReference>
<dbReference type="NCBIfam" id="NF003417">
    <property type="entry name" value="PRK04813.1"/>
    <property type="match status" value="2"/>
</dbReference>
<dbReference type="PROSITE" id="PS00012">
    <property type="entry name" value="PHOSPHOPANTETHEINE"/>
    <property type="match status" value="2"/>
</dbReference>
<dbReference type="InterPro" id="IPR010071">
    <property type="entry name" value="AA_adenyl_dom"/>
</dbReference>
<comment type="cofactor">
    <cofactor evidence="1">
        <name>pantetheine 4'-phosphate</name>
        <dbReference type="ChEBI" id="CHEBI:47942"/>
    </cofactor>
</comment>
<dbReference type="InterPro" id="IPR001242">
    <property type="entry name" value="Condensation_dom"/>
</dbReference>
<dbReference type="Gene3D" id="3.30.559.10">
    <property type="entry name" value="Chloramphenicol acetyltransferase-like domain"/>
    <property type="match status" value="2"/>
</dbReference>
<gene>
    <name evidence="5" type="ORF">J2X06_001355</name>
</gene>
<proteinExistence type="predicted"/>
<evidence type="ECO:0000256" key="3">
    <source>
        <dbReference type="ARBA" id="ARBA00022553"/>
    </source>
</evidence>
<dbReference type="CDD" id="cd12116">
    <property type="entry name" value="A_NRPS_Ta1_like"/>
    <property type="match status" value="1"/>
</dbReference>
<dbReference type="InterPro" id="IPR006162">
    <property type="entry name" value="Ppantetheine_attach_site"/>
</dbReference>
<dbReference type="SUPFAM" id="SSF52777">
    <property type="entry name" value="CoA-dependent acyltransferases"/>
    <property type="match status" value="4"/>
</dbReference>
<dbReference type="Pfam" id="PF13193">
    <property type="entry name" value="AMP-binding_C"/>
    <property type="match status" value="2"/>
</dbReference>
<feature type="domain" description="Carrier" evidence="4">
    <location>
        <begin position="1003"/>
        <end position="1078"/>
    </location>
</feature>
<dbReference type="InterPro" id="IPR009081">
    <property type="entry name" value="PP-bd_ACP"/>
</dbReference>
<dbReference type="InterPro" id="IPR045851">
    <property type="entry name" value="AMP-bd_C_sf"/>
</dbReference>
<dbReference type="Gene3D" id="3.30.559.30">
    <property type="entry name" value="Nonribosomal peptide synthetase, condensation domain"/>
    <property type="match status" value="2"/>
</dbReference>
<keyword evidence="6" id="KW-1185">Reference proteome</keyword>
<dbReference type="Gene3D" id="3.30.300.30">
    <property type="match status" value="2"/>
</dbReference>
<dbReference type="Proteomes" id="UP001251524">
    <property type="component" value="Unassembled WGS sequence"/>
</dbReference>
<protein>
    <submittedName>
        <fullName evidence="5">Amino acid adenylation domain-containing protein</fullName>
    </submittedName>
</protein>
<evidence type="ECO:0000313" key="5">
    <source>
        <dbReference type="EMBL" id="MDR7134171.1"/>
    </source>
</evidence>
<evidence type="ECO:0000259" key="4">
    <source>
        <dbReference type="PROSITE" id="PS50075"/>
    </source>
</evidence>
<dbReference type="Pfam" id="PF00501">
    <property type="entry name" value="AMP-binding"/>
    <property type="match status" value="2"/>
</dbReference>
<dbReference type="SUPFAM" id="SSF56801">
    <property type="entry name" value="Acetyl-CoA synthetase-like"/>
    <property type="match status" value="2"/>
</dbReference>
<dbReference type="Pfam" id="PF00550">
    <property type="entry name" value="PP-binding"/>
    <property type="match status" value="2"/>
</dbReference>
<evidence type="ECO:0000256" key="1">
    <source>
        <dbReference type="ARBA" id="ARBA00001957"/>
    </source>
</evidence>
<accession>A0ABU1W963</accession>
<dbReference type="CDD" id="cd19531">
    <property type="entry name" value="LCL_NRPS-like"/>
    <property type="match status" value="2"/>
</dbReference>
<evidence type="ECO:0000256" key="2">
    <source>
        <dbReference type="ARBA" id="ARBA00022450"/>
    </source>
</evidence>
<dbReference type="NCBIfam" id="TIGR01733">
    <property type="entry name" value="AA-adenyl-dom"/>
    <property type="match status" value="2"/>
</dbReference>
<dbReference type="EMBL" id="JAVDVY010000001">
    <property type="protein sequence ID" value="MDR7134171.1"/>
    <property type="molecule type" value="Genomic_DNA"/>
</dbReference>
<dbReference type="PANTHER" id="PTHR45527:SF1">
    <property type="entry name" value="FATTY ACID SYNTHASE"/>
    <property type="match status" value="1"/>
</dbReference>
<dbReference type="InterPro" id="IPR025110">
    <property type="entry name" value="AMP-bd_C"/>
</dbReference>
<keyword evidence="3" id="KW-0597">Phosphoprotein</keyword>
<dbReference type="InterPro" id="IPR023213">
    <property type="entry name" value="CAT-like_dom_sf"/>
</dbReference>
<keyword evidence="2" id="KW-0596">Phosphopantetheine</keyword>
<dbReference type="InterPro" id="IPR036736">
    <property type="entry name" value="ACP-like_sf"/>
</dbReference>